<protein>
    <recommendedName>
        <fullName evidence="4">RNA polymerase II-associated protein 3</fullName>
    </recommendedName>
</protein>
<feature type="compositionally biased region" description="Low complexity" evidence="5">
    <location>
        <begin position="574"/>
        <end position="595"/>
    </location>
</feature>
<dbReference type="InterPro" id="IPR051966">
    <property type="entry name" value="RPAP3"/>
</dbReference>
<reference evidence="7" key="1">
    <citation type="submission" date="2021-01" db="EMBL/GenBank/DDBJ databases">
        <authorList>
            <person name="Corre E."/>
            <person name="Pelletier E."/>
            <person name="Niang G."/>
            <person name="Scheremetjew M."/>
            <person name="Finn R."/>
            <person name="Kale V."/>
            <person name="Holt S."/>
            <person name="Cochrane G."/>
            <person name="Meng A."/>
            <person name="Brown T."/>
            <person name="Cohen L."/>
        </authorList>
    </citation>
    <scope>NUCLEOTIDE SEQUENCE</scope>
    <source>
        <strain evidence="7">CCMP3105</strain>
    </source>
</reference>
<feature type="region of interest" description="Disordered" evidence="5">
    <location>
        <begin position="28"/>
        <end position="94"/>
    </location>
</feature>
<feature type="compositionally biased region" description="Pro residues" evidence="5">
    <location>
        <begin position="608"/>
        <end position="624"/>
    </location>
</feature>
<dbReference type="PANTHER" id="PTHR46423:SF1">
    <property type="entry name" value="RNA POLYMERASE II-ASSOCIATED PROTEIN 3"/>
    <property type="match status" value="1"/>
</dbReference>
<comment type="similarity">
    <text evidence="3">Belongs to the RPAP3 family.</text>
</comment>
<dbReference type="EMBL" id="HBNR01003010">
    <property type="protein sequence ID" value="CAE4562506.1"/>
    <property type="molecule type" value="Transcribed_RNA"/>
</dbReference>
<gene>
    <name evidence="7" type="ORF">AMON00008_LOCUS2125</name>
</gene>
<feature type="compositionally biased region" description="Low complexity" evidence="5">
    <location>
        <begin position="64"/>
        <end position="77"/>
    </location>
</feature>
<keyword evidence="2" id="KW-0802">TPR repeat</keyword>
<evidence type="ECO:0000313" key="7">
    <source>
        <dbReference type="EMBL" id="CAE4562506.1"/>
    </source>
</evidence>
<name>A0A7S4PUH7_9DINO</name>
<feature type="compositionally biased region" description="Basic and acidic residues" evidence="5">
    <location>
        <begin position="123"/>
        <end position="135"/>
    </location>
</feature>
<feature type="compositionally biased region" description="Basic and acidic residues" evidence="5">
    <location>
        <begin position="329"/>
        <end position="342"/>
    </location>
</feature>
<evidence type="ECO:0000256" key="5">
    <source>
        <dbReference type="SAM" id="MobiDB-lite"/>
    </source>
</evidence>
<organism evidence="7">
    <name type="scientific">Alexandrium monilatum</name>
    <dbReference type="NCBI Taxonomy" id="311494"/>
    <lineage>
        <taxon>Eukaryota</taxon>
        <taxon>Sar</taxon>
        <taxon>Alveolata</taxon>
        <taxon>Dinophyceae</taxon>
        <taxon>Gonyaulacales</taxon>
        <taxon>Pyrocystaceae</taxon>
        <taxon>Alexandrium</taxon>
    </lineage>
</organism>
<dbReference type="Gene3D" id="1.25.40.10">
    <property type="entry name" value="Tetratricopeptide repeat domain"/>
    <property type="match status" value="1"/>
</dbReference>
<dbReference type="PANTHER" id="PTHR46423">
    <property type="entry name" value="RNA POLYMERASE II-ASSOCIATED PROTEIN 3"/>
    <property type="match status" value="1"/>
</dbReference>
<feature type="region of interest" description="Disordered" evidence="5">
    <location>
        <begin position="112"/>
        <end position="135"/>
    </location>
</feature>
<evidence type="ECO:0000256" key="3">
    <source>
        <dbReference type="ARBA" id="ARBA00038275"/>
    </source>
</evidence>
<dbReference type="InterPro" id="IPR019734">
    <property type="entry name" value="TPR_rpt"/>
</dbReference>
<keyword evidence="1" id="KW-0677">Repeat</keyword>
<evidence type="ECO:0000256" key="4">
    <source>
        <dbReference type="ARBA" id="ARBA00040133"/>
    </source>
</evidence>
<dbReference type="InterPro" id="IPR011990">
    <property type="entry name" value="TPR-like_helical_dom_sf"/>
</dbReference>
<dbReference type="SMART" id="SM00028">
    <property type="entry name" value="TPR"/>
    <property type="match status" value="3"/>
</dbReference>
<feature type="compositionally biased region" description="Polar residues" evidence="5">
    <location>
        <begin position="345"/>
        <end position="356"/>
    </location>
</feature>
<feature type="region of interest" description="Disordered" evidence="5">
    <location>
        <begin position="329"/>
        <end position="370"/>
    </location>
</feature>
<dbReference type="Pfam" id="PF13877">
    <property type="entry name" value="RPAP3_C"/>
    <property type="match status" value="1"/>
</dbReference>
<dbReference type="SUPFAM" id="SSF48452">
    <property type="entry name" value="TPR-like"/>
    <property type="match status" value="1"/>
</dbReference>
<accession>A0A7S4PUH7</accession>
<evidence type="ECO:0000256" key="2">
    <source>
        <dbReference type="ARBA" id="ARBA00022803"/>
    </source>
</evidence>
<proteinExistence type="inferred from homology"/>
<feature type="region of interest" description="Disordered" evidence="5">
    <location>
        <begin position="553"/>
        <end position="637"/>
    </location>
</feature>
<evidence type="ECO:0000259" key="6">
    <source>
        <dbReference type="Pfam" id="PF13877"/>
    </source>
</evidence>
<dbReference type="InterPro" id="IPR025986">
    <property type="entry name" value="RPAP3-like_C"/>
</dbReference>
<dbReference type="AlphaFoldDB" id="A0A7S4PUH7"/>
<feature type="domain" description="RNA-polymerase II-associated protein 3-like C-terminal" evidence="6">
    <location>
        <begin position="437"/>
        <end position="528"/>
    </location>
</feature>
<sequence length="637" mass="67898">MSVEIQKQIKDNSTSVQEFFQDLYKWTAEQGKEEKRRETRKRVSQGLPVQAAAPKENGSSTGKAAGAPPAKALPPAADAEEEPEESIKRDKLPMPQYYNSWDRYDVDAQLDKLDDEALSQQQAEREEREAAKDQILDELALRPDGDRKRTSAARPRVKISVRRSGRRAAPVDLALPRKEEANRYFAEGRFREAVATYTAGLDLLEKYEPPDAASGAASQEDVADGTGQETEALALKTTLLANRALALLKLEEWKEVIVDCTEALRFDPQHHKATLRRGFAFARMKRWPAAARDLERAVKGDPSDSKASAELQMARRMLAEQVKEARAHAKNAMRDPTREPKMPTRTLQVQLAQASRQAPAPEPGPTVVAAGTPAAASSAAAAPAAAGGPAGATPAAASRKPYVPRAVRMRGRQAVMGQAEPGPGAVANGTEASGAPATSFYAFEGQWARLRGKPRERAALLRRVGARCLPALFRESLDSELVASVADALAAELRADDGAASFAAEAMGALSRTPRFDLSLRGLSEDERRVCGDVLATCAEAGQSGEDIAALQRAYAPPPPPAPREPEEGEEEAAGVGRRPPAAEGASGAAEEAVGQQSVARDAGEPEAPAPAPAPASAPAPSEQPPESGGFSLDDCD</sequence>
<dbReference type="GO" id="GO:0101031">
    <property type="term" value="C:protein folding chaperone complex"/>
    <property type="evidence" value="ECO:0007669"/>
    <property type="project" value="TreeGrafter"/>
</dbReference>
<evidence type="ECO:0000256" key="1">
    <source>
        <dbReference type="ARBA" id="ARBA00022737"/>
    </source>
</evidence>